<reference evidence="5 6" key="1">
    <citation type="submission" date="2024-09" db="EMBL/GenBank/DDBJ databases">
        <authorList>
            <person name="Sun Q."/>
            <person name="Mori K."/>
        </authorList>
    </citation>
    <scope>NUCLEOTIDE SEQUENCE [LARGE SCALE GENOMIC DNA]</scope>
    <source>
        <strain evidence="5 6">JCM 11201</strain>
    </source>
</reference>
<dbReference type="SUPFAM" id="SSF46689">
    <property type="entry name" value="Homeodomain-like"/>
    <property type="match status" value="1"/>
</dbReference>
<dbReference type="PANTHER" id="PTHR43280:SF28">
    <property type="entry name" value="HTH-TYPE TRANSCRIPTIONAL ACTIVATOR RHAS"/>
    <property type="match status" value="1"/>
</dbReference>
<evidence type="ECO:0000313" key="5">
    <source>
        <dbReference type="EMBL" id="MFB9758720.1"/>
    </source>
</evidence>
<dbReference type="Pfam" id="PF12833">
    <property type="entry name" value="HTH_18"/>
    <property type="match status" value="1"/>
</dbReference>
<protein>
    <submittedName>
        <fullName evidence="5">Helix-turn-helix domain-containing protein</fullName>
    </submittedName>
</protein>
<gene>
    <name evidence="5" type="ORF">ACFFMS_09460</name>
</gene>
<keyword evidence="3" id="KW-0804">Transcription</keyword>
<proteinExistence type="predicted"/>
<dbReference type="PROSITE" id="PS01124">
    <property type="entry name" value="HTH_ARAC_FAMILY_2"/>
    <property type="match status" value="1"/>
</dbReference>
<dbReference type="InterPro" id="IPR009057">
    <property type="entry name" value="Homeodomain-like_sf"/>
</dbReference>
<dbReference type="SMART" id="SM00342">
    <property type="entry name" value="HTH_ARAC"/>
    <property type="match status" value="1"/>
</dbReference>
<evidence type="ECO:0000256" key="1">
    <source>
        <dbReference type="ARBA" id="ARBA00023015"/>
    </source>
</evidence>
<sequence>MQEILTLYRTSIHALHLQRLSGNDLLTDFFVNSIYQQKKNSRYILFSKGQDHRLKDLIRQALWEYSHPQLCSVEAINSYMLLIFTELLRMYHSSPKTEEPSLKKAVVSDILAYMEKNYQSITLEQTAEKFHFHPNHLTRVLKNNLGKTFIELSHQLKIKNACTLLENTDLTIDLIANKIGYSNIAFFYKAFKRIHGVTPAEYRKRNKESPTL</sequence>
<dbReference type="Gene3D" id="1.10.10.60">
    <property type="entry name" value="Homeodomain-like"/>
    <property type="match status" value="2"/>
</dbReference>
<evidence type="ECO:0000259" key="4">
    <source>
        <dbReference type="PROSITE" id="PS01124"/>
    </source>
</evidence>
<keyword evidence="2" id="KW-0238">DNA-binding</keyword>
<feature type="domain" description="HTH araC/xylS-type" evidence="4">
    <location>
        <begin position="108"/>
        <end position="205"/>
    </location>
</feature>
<dbReference type="PANTHER" id="PTHR43280">
    <property type="entry name" value="ARAC-FAMILY TRANSCRIPTIONAL REGULATOR"/>
    <property type="match status" value="1"/>
</dbReference>
<dbReference type="InterPro" id="IPR018060">
    <property type="entry name" value="HTH_AraC"/>
</dbReference>
<keyword evidence="6" id="KW-1185">Reference proteome</keyword>
<dbReference type="EMBL" id="JBHMAF010000038">
    <property type="protein sequence ID" value="MFB9758720.1"/>
    <property type="molecule type" value="Genomic_DNA"/>
</dbReference>
<keyword evidence="1" id="KW-0805">Transcription regulation</keyword>
<evidence type="ECO:0000313" key="6">
    <source>
        <dbReference type="Proteomes" id="UP001589609"/>
    </source>
</evidence>
<dbReference type="InterPro" id="IPR020449">
    <property type="entry name" value="Tscrpt_reg_AraC-type_HTH"/>
</dbReference>
<name>A0ABV5WEE1_9BACI</name>
<organism evidence="5 6">
    <name type="scientific">Ectobacillus funiculus</name>
    <dbReference type="NCBI Taxonomy" id="137993"/>
    <lineage>
        <taxon>Bacteria</taxon>
        <taxon>Bacillati</taxon>
        <taxon>Bacillota</taxon>
        <taxon>Bacilli</taxon>
        <taxon>Bacillales</taxon>
        <taxon>Bacillaceae</taxon>
        <taxon>Ectobacillus</taxon>
    </lineage>
</organism>
<evidence type="ECO:0000256" key="3">
    <source>
        <dbReference type="ARBA" id="ARBA00023163"/>
    </source>
</evidence>
<dbReference type="PRINTS" id="PR00032">
    <property type="entry name" value="HTHARAC"/>
</dbReference>
<accession>A0ABV5WEE1</accession>
<dbReference type="Proteomes" id="UP001589609">
    <property type="component" value="Unassembled WGS sequence"/>
</dbReference>
<comment type="caution">
    <text evidence="5">The sequence shown here is derived from an EMBL/GenBank/DDBJ whole genome shotgun (WGS) entry which is preliminary data.</text>
</comment>
<evidence type="ECO:0000256" key="2">
    <source>
        <dbReference type="ARBA" id="ARBA00023125"/>
    </source>
</evidence>